<evidence type="ECO:0000313" key="2">
    <source>
        <dbReference type="Proteomes" id="UP000295416"/>
    </source>
</evidence>
<dbReference type="InterPro" id="IPR008767">
    <property type="entry name" value="Phage_SPP1_head-tail_adaptor"/>
</dbReference>
<dbReference type="Proteomes" id="UP000295416">
    <property type="component" value="Unassembled WGS sequence"/>
</dbReference>
<proteinExistence type="predicted"/>
<gene>
    <name evidence="1" type="ORF">EV207_101161</name>
</gene>
<accession>A0A4R2PAR9</accession>
<dbReference type="Pfam" id="PF05521">
    <property type="entry name" value="Phage_HCP"/>
    <property type="match status" value="1"/>
</dbReference>
<evidence type="ECO:0000313" key="1">
    <source>
        <dbReference type="EMBL" id="TCP32183.1"/>
    </source>
</evidence>
<dbReference type="RefSeq" id="WP_132742686.1">
    <property type="nucleotide sequence ID" value="NZ_SLXK01000001.1"/>
</dbReference>
<name>A0A4R2PAR9_9BACL</name>
<sequence>MNPGKLKYRVAFRTQAGTDPVTRLPTEGGETVYTCWSAMEAVSGKEYFAAAAVQAENTVKFTIRYKKDLESSLDLFLLGNEKERKFNIDSILPDYDNKRYMRVMCKEVI</sequence>
<dbReference type="AlphaFoldDB" id="A0A4R2PAR9"/>
<protein>
    <submittedName>
        <fullName evidence="1">SPP1 family predicted phage head-tail adaptor</fullName>
    </submittedName>
</protein>
<organism evidence="1 2">
    <name type="scientific">Scopulibacillus darangshiensis</name>
    <dbReference type="NCBI Taxonomy" id="442528"/>
    <lineage>
        <taxon>Bacteria</taxon>
        <taxon>Bacillati</taxon>
        <taxon>Bacillota</taxon>
        <taxon>Bacilli</taxon>
        <taxon>Bacillales</taxon>
        <taxon>Sporolactobacillaceae</taxon>
        <taxon>Scopulibacillus</taxon>
    </lineage>
</organism>
<dbReference type="NCBIfam" id="TIGR01563">
    <property type="entry name" value="gp16_SPP1"/>
    <property type="match status" value="1"/>
</dbReference>
<dbReference type="OrthoDB" id="9808209at2"/>
<comment type="caution">
    <text evidence="1">The sequence shown here is derived from an EMBL/GenBank/DDBJ whole genome shotgun (WGS) entry which is preliminary data.</text>
</comment>
<keyword evidence="2" id="KW-1185">Reference proteome</keyword>
<reference evidence="1 2" key="1">
    <citation type="submission" date="2019-03" db="EMBL/GenBank/DDBJ databases">
        <title>Genomic Encyclopedia of Type Strains, Phase IV (KMG-IV): sequencing the most valuable type-strain genomes for metagenomic binning, comparative biology and taxonomic classification.</title>
        <authorList>
            <person name="Goeker M."/>
        </authorList>
    </citation>
    <scope>NUCLEOTIDE SEQUENCE [LARGE SCALE GENOMIC DNA]</scope>
    <source>
        <strain evidence="1 2">DSM 19377</strain>
    </source>
</reference>
<dbReference type="Gene3D" id="2.40.10.270">
    <property type="entry name" value="Bacteriophage SPP1 head-tail adaptor protein"/>
    <property type="match status" value="1"/>
</dbReference>
<dbReference type="EMBL" id="SLXK01000001">
    <property type="protein sequence ID" value="TCP32183.1"/>
    <property type="molecule type" value="Genomic_DNA"/>
</dbReference>
<dbReference type="InterPro" id="IPR038666">
    <property type="entry name" value="SSP1_head-tail_sf"/>
</dbReference>